<sequence>MMMTEINYDNLSIVIEGPVIEHITNASIKSLRKHFPYAEIILSVWEDANVDNLDYSILVLNEYPDDLIRTNHNWLENINGELLLIKNGLKKATRKFCLKFRTDLLLDSSEFLKYFDCFPERNEHYKLFDHRILIPSNCSNSFSNNILHPVLFYPSHSWLFGYTSDLKIYFDDTPLVEEDFFDYKFNYPEKNIIQSNKKRFLSDQYYCFSAFKRYFKNLKFDDCSDWNPVNIEQSEIALSNNYIFLNFEHHGIRSMIEPDLTTSKATYQLGELGIWDYDLFTYNYRKYCDKNYIRGIVITSDFLRIGDNYNPYYFKSTTQWIYNLFNYQIKLATNLDPILVTGEPHSLIDRDYLYELNNLPLSEESWITLSDKEEWTKQAILYIKRKFSGYILIIHHANFAFLEILNELDIIYINLFESSFRFAEDLIFSFKTNNLEISKTIRQYKLPRSDLYILANYMKAYYNRRNSIDIIPNSILYVGQTSVDSSLIKDGKMVCLADYKDTLSDIFSNYDCIYYKPHPFSNNNKHEIELLEKYSKLIVINENIYNLMSNQNISAISGLSSGVLSEAEFFDKKVYYISHKYIDYCDENDDFESSKFILVNNKYFSPVFWQNILKSIFKNTNEVSDFSFNNSNILRASLNCYWGYNINFFDLNKIDIPSQSNNSFSKLSSIQQELNIRTYGDLFELVENVISKMEKIRKKRSFLRKILAFICRKK</sequence>
<dbReference type="Pfam" id="PF07507">
    <property type="entry name" value="WavE"/>
    <property type="match status" value="1"/>
</dbReference>
<evidence type="ECO:0000313" key="1">
    <source>
        <dbReference type="EMBL" id="PXZ05899.1"/>
    </source>
</evidence>
<dbReference type="Proteomes" id="UP000247483">
    <property type="component" value="Unassembled WGS sequence"/>
</dbReference>
<dbReference type="InterPro" id="IPR011122">
    <property type="entry name" value="WavE"/>
</dbReference>
<organism evidence="1 2">
    <name type="scientific">Gilliamella apicola</name>
    <dbReference type="NCBI Taxonomy" id="1196095"/>
    <lineage>
        <taxon>Bacteria</taxon>
        <taxon>Pseudomonadati</taxon>
        <taxon>Pseudomonadota</taxon>
        <taxon>Gammaproteobacteria</taxon>
        <taxon>Orbales</taxon>
        <taxon>Orbaceae</taxon>
        <taxon>Gilliamella</taxon>
    </lineage>
</organism>
<name>A0A2V4E236_9GAMM</name>
<reference evidence="1 2" key="1">
    <citation type="submission" date="2018-05" db="EMBL/GenBank/DDBJ databases">
        <title>Reference genomes for bee gut microbiota database.</title>
        <authorList>
            <person name="Ellegaard K.M."/>
        </authorList>
    </citation>
    <scope>NUCLEOTIDE SEQUENCE [LARGE SCALE GENOMIC DNA]</scope>
    <source>
        <strain evidence="1 2">ESL0177</strain>
    </source>
</reference>
<comment type="caution">
    <text evidence="1">The sequence shown here is derived from an EMBL/GenBank/DDBJ whole genome shotgun (WGS) entry which is preliminary data.</text>
</comment>
<proteinExistence type="predicted"/>
<dbReference type="AlphaFoldDB" id="A0A2V4E236"/>
<protein>
    <submittedName>
        <fullName evidence="1">Uncharacterized protein</fullName>
    </submittedName>
</protein>
<dbReference type="EMBL" id="QGLP01000004">
    <property type="protein sequence ID" value="PXZ05899.1"/>
    <property type="molecule type" value="Genomic_DNA"/>
</dbReference>
<gene>
    <name evidence="1" type="ORF">DKK79_04335</name>
</gene>
<accession>A0A2V4E236</accession>
<evidence type="ECO:0000313" key="2">
    <source>
        <dbReference type="Proteomes" id="UP000247483"/>
    </source>
</evidence>